<evidence type="ECO:0008006" key="3">
    <source>
        <dbReference type="Google" id="ProtNLM"/>
    </source>
</evidence>
<comment type="caution">
    <text evidence="2">The sequence shown here is derived from an EMBL/GenBank/DDBJ whole genome shotgun (WGS) entry which is preliminary data.</text>
</comment>
<proteinExistence type="predicted"/>
<evidence type="ECO:0000256" key="1">
    <source>
        <dbReference type="SAM" id="MobiDB-lite"/>
    </source>
</evidence>
<name>A0A6L2MSR5_TANCI</name>
<evidence type="ECO:0000313" key="2">
    <source>
        <dbReference type="EMBL" id="GEU75334.1"/>
    </source>
</evidence>
<reference evidence="2" key="1">
    <citation type="journal article" date="2019" name="Sci. Rep.">
        <title>Draft genome of Tanacetum cinerariifolium, the natural source of mosquito coil.</title>
        <authorList>
            <person name="Yamashiro T."/>
            <person name="Shiraishi A."/>
            <person name="Satake H."/>
            <person name="Nakayama K."/>
        </authorList>
    </citation>
    <scope>NUCLEOTIDE SEQUENCE</scope>
</reference>
<organism evidence="2">
    <name type="scientific">Tanacetum cinerariifolium</name>
    <name type="common">Dalmatian daisy</name>
    <name type="synonym">Chrysanthemum cinerariifolium</name>
    <dbReference type="NCBI Taxonomy" id="118510"/>
    <lineage>
        <taxon>Eukaryota</taxon>
        <taxon>Viridiplantae</taxon>
        <taxon>Streptophyta</taxon>
        <taxon>Embryophyta</taxon>
        <taxon>Tracheophyta</taxon>
        <taxon>Spermatophyta</taxon>
        <taxon>Magnoliopsida</taxon>
        <taxon>eudicotyledons</taxon>
        <taxon>Gunneridae</taxon>
        <taxon>Pentapetalae</taxon>
        <taxon>asterids</taxon>
        <taxon>campanulids</taxon>
        <taxon>Asterales</taxon>
        <taxon>Asteraceae</taxon>
        <taxon>Asteroideae</taxon>
        <taxon>Anthemideae</taxon>
        <taxon>Anthemidinae</taxon>
        <taxon>Tanacetum</taxon>
    </lineage>
</organism>
<protein>
    <recommendedName>
        <fullName evidence="3">Reverse transcriptase domain-containing protein</fullName>
    </recommendedName>
</protein>
<gene>
    <name evidence="2" type="ORF">Tci_047312</name>
</gene>
<dbReference type="EMBL" id="BKCJ010007061">
    <property type="protein sequence ID" value="GEU75334.1"/>
    <property type="molecule type" value="Genomic_DNA"/>
</dbReference>
<accession>A0A6L2MSR5</accession>
<sequence>NFRVIHKSSISLNTSQISSIHTVAPILSTKEPEYSSSMGYENSNTTPKMESNEIIKSSVEELVPILSKNEVTSEDKRECNVLVCENSSTSDVCDDDSDIFSNSKINDDTFSNDDDFEDVEFVEALLPDPEIVRVEEENLLSITRLISNIESLNDNHTPNCVLISSVSVPIFEESDNSLSDNFSPEFKTFCDHTEETRSGNTTTHANDSLPEYDSFCFEIKPDQERLINVLKNDIPDDSSNDPPLEEADLFLAFDNSIPPGIENVANDSKGDIHFLEELLIDDSILSYESSNSNFEDNPSVPLPPPEPPDAEFDAGEEIPVVMND</sequence>
<dbReference type="AlphaFoldDB" id="A0A6L2MSR5"/>
<feature type="non-terminal residue" evidence="2">
    <location>
        <position position="1"/>
    </location>
</feature>
<feature type="region of interest" description="Disordered" evidence="1">
    <location>
        <begin position="288"/>
        <end position="324"/>
    </location>
</feature>